<dbReference type="EMBL" id="GL945444">
    <property type="protein sequence ID" value="EGO19336.1"/>
    <property type="molecule type" value="Genomic_DNA"/>
</dbReference>
<evidence type="ECO:0000256" key="1">
    <source>
        <dbReference type="ARBA" id="ARBA00022801"/>
    </source>
</evidence>
<dbReference type="GO" id="GO:0016787">
    <property type="term" value="F:hydrolase activity"/>
    <property type="evidence" value="ECO:0007669"/>
    <property type="project" value="UniProtKB-KW"/>
</dbReference>
<dbReference type="InterPro" id="IPR012341">
    <property type="entry name" value="6hp_glycosidase-like_sf"/>
</dbReference>
<name>F8PCD8_SERL9</name>
<dbReference type="Proteomes" id="UP000008064">
    <property type="component" value="Unassembled WGS sequence"/>
</dbReference>
<dbReference type="GO" id="GO:0005975">
    <property type="term" value="P:carbohydrate metabolic process"/>
    <property type="evidence" value="ECO:0007669"/>
    <property type="project" value="InterPro"/>
</dbReference>
<dbReference type="HOGENOM" id="CLU_037534_0_0_1"/>
<dbReference type="SUPFAM" id="SSF48208">
    <property type="entry name" value="Six-hairpin glycosidases"/>
    <property type="match status" value="1"/>
</dbReference>
<reference evidence="2" key="1">
    <citation type="submission" date="2011-04" db="EMBL/GenBank/DDBJ databases">
        <title>Evolution of plant cell wall degrading machinery underlies the functional diversity of forest fungi.</title>
        <authorList>
            <consortium name="US DOE Joint Genome Institute (JGI-PGF)"/>
            <person name="Eastwood D.C."/>
            <person name="Floudas D."/>
            <person name="Binder M."/>
            <person name="Majcherczyk A."/>
            <person name="Schneider P."/>
            <person name="Aerts A."/>
            <person name="Asiegbu F.O."/>
            <person name="Baker S.E."/>
            <person name="Barry K."/>
            <person name="Bendiksby M."/>
            <person name="Blumentritt M."/>
            <person name="Coutinho P.M."/>
            <person name="Cullen D."/>
            <person name="Cullen D."/>
            <person name="Gathman A."/>
            <person name="Goodell B."/>
            <person name="Henrissat B."/>
            <person name="Ihrmark K."/>
            <person name="Kauserud H."/>
            <person name="Kohler A."/>
            <person name="LaButti K."/>
            <person name="Lapidus A."/>
            <person name="Lavin J.L."/>
            <person name="Lee Y.-H."/>
            <person name="Lindquist E."/>
            <person name="Lilly W."/>
            <person name="Lucas S."/>
            <person name="Morin E."/>
            <person name="Murat C."/>
            <person name="Oguiza J.A."/>
            <person name="Park J."/>
            <person name="Pisabarro A.G."/>
            <person name="Riley R."/>
            <person name="Rosling A."/>
            <person name="Salamov A."/>
            <person name="Schmidt O."/>
            <person name="Schmutz J."/>
            <person name="Skrede I."/>
            <person name="Stenlid J."/>
            <person name="Wiebenga A."/>
            <person name="Xie X."/>
            <person name="Kues U."/>
            <person name="Hibbett D.S."/>
            <person name="Hoffmeister D."/>
            <person name="Hogberg N."/>
            <person name="Martin F."/>
            <person name="Grigoriev I.V."/>
            <person name="Watkinson S.C."/>
        </authorList>
    </citation>
    <scope>NUCLEOTIDE SEQUENCE</scope>
    <source>
        <strain evidence="2">S7.9</strain>
    </source>
</reference>
<dbReference type="PANTHER" id="PTHR41814:SF1">
    <property type="entry name" value="CELLULASE"/>
    <property type="match status" value="1"/>
</dbReference>
<dbReference type="OrthoDB" id="4138492at2759"/>
<sequence length="447" mass="48322">MWNWGVGLCQPADHKEHNPEYANGSGALGSEMPEFCLPSIKADDDQPSIWKWTRPMKCRARGGCGSYHTVITKLSFGATTGDTSEVSLYQNYEGVIPNVKSAMLGSIRTSWEQGTAAGGILEYDNPEYSVFGRSPFTFNGTEPISALQLAYSAAVRQTADGRLSQNINDALDGAALDGASAGSVVLMGSFTDESRKAYWLHASEAELNYVLNVAPRTSTGAISHRANSRQYWADGVYMGFPFIAYYGAVTQNQTLLQIAYDQCRLYRDALLLDGPTGKLWGHIYSDDTKSWIDKGLWGTGNAWAALGMLRVAVTIQKAGCCGGMTSQVSDLMAWVKEILDGEFAALTSDNLIPDYVIGGSTFDDASASAALASVAYRSVTLFPHQFGSNYTTVANKLRDAVLSRVTNLGTLSPVVDPLNWDAQGLLSTEAQSFALMMFSAWRDGLSP</sequence>
<dbReference type="InterPro" id="IPR010905">
    <property type="entry name" value="Glyco_hydro_88"/>
</dbReference>
<keyword evidence="1" id="KW-0378">Hydrolase</keyword>
<dbReference type="Gene3D" id="1.50.10.10">
    <property type="match status" value="1"/>
</dbReference>
<dbReference type="AlphaFoldDB" id="F8PCD8"/>
<evidence type="ECO:0000313" key="2">
    <source>
        <dbReference type="EMBL" id="EGO19336.1"/>
    </source>
</evidence>
<organism>
    <name type="scientific">Serpula lacrymans var. lacrymans (strain S7.9)</name>
    <name type="common">Dry rot fungus</name>
    <dbReference type="NCBI Taxonomy" id="578457"/>
    <lineage>
        <taxon>Eukaryota</taxon>
        <taxon>Fungi</taxon>
        <taxon>Dikarya</taxon>
        <taxon>Basidiomycota</taxon>
        <taxon>Agaricomycotina</taxon>
        <taxon>Agaricomycetes</taxon>
        <taxon>Agaricomycetidae</taxon>
        <taxon>Boletales</taxon>
        <taxon>Coniophorineae</taxon>
        <taxon>Serpulaceae</taxon>
        <taxon>Serpula</taxon>
    </lineage>
</organism>
<proteinExistence type="predicted"/>
<evidence type="ECO:0008006" key="3">
    <source>
        <dbReference type="Google" id="ProtNLM"/>
    </source>
</evidence>
<dbReference type="GeneID" id="18815899"/>
<dbReference type="KEGG" id="sla:SERLADRAFT_443387"/>
<protein>
    <recommendedName>
        <fullName evidence="3">Glycoside hydrolase family 105 protein</fullName>
    </recommendedName>
</protein>
<accession>F8PCD8</accession>
<dbReference type="RefSeq" id="XP_007324057.1">
    <property type="nucleotide sequence ID" value="XM_007323995.1"/>
</dbReference>
<gene>
    <name evidence="2" type="ORF">SERLADRAFT_443387</name>
</gene>
<dbReference type="Pfam" id="PF07470">
    <property type="entry name" value="Glyco_hydro_88"/>
    <property type="match status" value="1"/>
</dbReference>
<dbReference type="PANTHER" id="PTHR41814">
    <property type="entry name" value="EXPRESSED PROTEIN"/>
    <property type="match status" value="1"/>
</dbReference>
<dbReference type="InterPro" id="IPR008928">
    <property type="entry name" value="6-hairpin_glycosidase_sf"/>
</dbReference>